<keyword evidence="3" id="KW-1185">Reference proteome</keyword>
<proteinExistence type="predicted"/>
<evidence type="ECO:0000313" key="3">
    <source>
        <dbReference type="Proteomes" id="UP001562425"/>
    </source>
</evidence>
<dbReference type="AlphaFoldDB" id="A0ABD1CRW4"/>
<dbReference type="EMBL" id="JBEHCU010009843">
    <property type="protein sequence ID" value="KAL1379161.1"/>
    <property type="molecule type" value="Genomic_DNA"/>
</dbReference>
<comment type="caution">
    <text evidence="2">The sequence shown here is derived from an EMBL/GenBank/DDBJ whole genome shotgun (WGS) entry which is preliminary data.</text>
</comment>
<accession>A0ABD1CRW4</accession>
<keyword evidence="1" id="KW-0732">Signal</keyword>
<evidence type="ECO:0000313" key="2">
    <source>
        <dbReference type="EMBL" id="KAL1379161.1"/>
    </source>
</evidence>
<gene>
    <name evidence="2" type="ORF">pipiens_015102</name>
</gene>
<name>A0ABD1CRW4_CULPP</name>
<evidence type="ECO:0000256" key="1">
    <source>
        <dbReference type="SAM" id="SignalP"/>
    </source>
</evidence>
<dbReference type="Proteomes" id="UP001562425">
    <property type="component" value="Unassembled WGS sequence"/>
</dbReference>
<protein>
    <recommendedName>
        <fullName evidence="4">Secreted protein</fullName>
    </recommendedName>
</protein>
<feature type="signal peptide" evidence="1">
    <location>
        <begin position="1"/>
        <end position="29"/>
    </location>
</feature>
<reference evidence="2 3" key="1">
    <citation type="submission" date="2024-05" db="EMBL/GenBank/DDBJ databases">
        <title>Culex pipiens pipiens assembly and annotation.</title>
        <authorList>
            <person name="Alout H."/>
            <person name="Durand T."/>
        </authorList>
    </citation>
    <scope>NUCLEOTIDE SEQUENCE [LARGE SCALE GENOMIC DNA]</scope>
    <source>
        <strain evidence="2">HA-2024</strain>
        <tissue evidence="2">Whole body</tissue>
    </source>
</reference>
<feature type="chain" id="PRO_5044742205" description="Secreted protein" evidence="1">
    <location>
        <begin position="30"/>
        <end position="133"/>
    </location>
</feature>
<evidence type="ECO:0008006" key="4">
    <source>
        <dbReference type="Google" id="ProtNLM"/>
    </source>
</evidence>
<sequence length="133" mass="14712">MLCRLLRLFPRPCLLHNFPVVLLIRSVAAATVVCGIQGQCCRTHHAAQAANLNPSNMPSFDRCCRAWVCCGEESETLKMIGCDRGDDQTSQMILLLGVDGQEQLIEASLLNAGRANYALCTSREMYHEGEKKN</sequence>
<organism evidence="2 3">
    <name type="scientific">Culex pipiens pipiens</name>
    <name type="common">Northern house mosquito</name>
    <dbReference type="NCBI Taxonomy" id="38569"/>
    <lineage>
        <taxon>Eukaryota</taxon>
        <taxon>Metazoa</taxon>
        <taxon>Ecdysozoa</taxon>
        <taxon>Arthropoda</taxon>
        <taxon>Hexapoda</taxon>
        <taxon>Insecta</taxon>
        <taxon>Pterygota</taxon>
        <taxon>Neoptera</taxon>
        <taxon>Endopterygota</taxon>
        <taxon>Diptera</taxon>
        <taxon>Nematocera</taxon>
        <taxon>Culicoidea</taxon>
        <taxon>Culicidae</taxon>
        <taxon>Culicinae</taxon>
        <taxon>Culicini</taxon>
        <taxon>Culex</taxon>
        <taxon>Culex</taxon>
    </lineage>
</organism>